<name>A0AAW4XR71_9BURK</name>
<dbReference type="Proteomes" id="UP001199260">
    <property type="component" value="Unassembled WGS sequence"/>
</dbReference>
<evidence type="ECO:0000313" key="2">
    <source>
        <dbReference type="Proteomes" id="UP001199260"/>
    </source>
</evidence>
<dbReference type="RefSeq" id="WP_230770736.1">
    <property type="nucleotide sequence ID" value="NZ_JAJNCT010000003.1"/>
</dbReference>
<organism evidence="1 2">
    <name type="scientific">Comamonas koreensis</name>
    <dbReference type="NCBI Taxonomy" id="160825"/>
    <lineage>
        <taxon>Bacteria</taxon>
        <taxon>Pseudomonadati</taxon>
        <taxon>Pseudomonadota</taxon>
        <taxon>Betaproteobacteria</taxon>
        <taxon>Burkholderiales</taxon>
        <taxon>Comamonadaceae</taxon>
        <taxon>Comamonas</taxon>
    </lineage>
</organism>
<accession>A0AAW4XR71</accession>
<protein>
    <submittedName>
        <fullName evidence="1">Uncharacterized protein</fullName>
    </submittedName>
</protein>
<keyword evidence="2" id="KW-1185">Reference proteome</keyword>
<sequence length="47" mass="5065">MSPQEALLGAFNATNLASGYIERGNFAAARRKLMLALQALNQLQTEA</sequence>
<proteinExistence type="predicted"/>
<comment type="caution">
    <text evidence="1">The sequence shown here is derived from an EMBL/GenBank/DDBJ whole genome shotgun (WGS) entry which is preliminary data.</text>
</comment>
<dbReference type="EMBL" id="JAJNCT010000003">
    <property type="protein sequence ID" value="MCD2163825.1"/>
    <property type="molecule type" value="Genomic_DNA"/>
</dbReference>
<dbReference type="AlphaFoldDB" id="A0AAW4XR71"/>
<evidence type="ECO:0000313" key="1">
    <source>
        <dbReference type="EMBL" id="MCD2163825.1"/>
    </source>
</evidence>
<gene>
    <name evidence="1" type="ORF">LPW39_01585</name>
</gene>
<reference evidence="1 2" key="1">
    <citation type="submission" date="2021-11" db="EMBL/GenBank/DDBJ databases">
        <title>Genome sequence.</title>
        <authorList>
            <person name="Sun Q."/>
        </authorList>
    </citation>
    <scope>NUCLEOTIDE SEQUENCE [LARGE SCALE GENOMIC DNA]</scope>
    <source>
        <strain evidence="1 2">KCTC 12005</strain>
    </source>
</reference>